<dbReference type="HOGENOM" id="CLU_3418903_0_0_6"/>
<dbReference type="AlphaFoldDB" id="B7LSH7"/>
<keyword evidence="2" id="KW-1185">Reference proteome</keyword>
<evidence type="ECO:0000313" key="2">
    <source>
        <dbReference type="Proteomes" id="UP000000745"/>
    </source>
</evidence>
<proteinExistence type="predicted"/>
<protein>
    <submittedName>
        <fullName evidence="1">Uncharacterized protein</fullName>
    </submittedName>
</protein>
<sequence>MGLSFKEFWVYKRMITIVRKASGNA</sequence>
<dbReference type="KEGG" id="efe:EFER_1748"/>
<evidence type="ECO:0000313" key="1">
    <source>
        <dbReference type="EMBL" id="CAQ89263.1"/>
    </source>
</evidence>
<organism evidence="1 2">
    <name type="scientific">Escherichia fergusonii (strain ATCC 35469 / DSM 13698 / CCUG 18766 / IAM 14443 / JCM 21226 / LMG 7866 / NBRC 102419 / NCTC 12128 / CDC 0568-73)</name>
    <dbReference type="NCBI Taxonomy" id="585054"/>
    <lineage>
        <taxon>Bacteria</taxon>
        <taxon>Pseudomonadati</taxon>
        <taxon>Pseudomonadota</taxon>
        <taxon>Gammaproteobacteria</taxon>
        <taxon>Enterobacterales</taxon>
        <taxon>Enterobacteriaceae</taxon>
        <taxon>Escherichia</taxon>
    </lineage>
</organism>
<name>B7LSH7_ESCF3</name>
<accession>B7LSH7</accession>
<gene>
    <name evidence="1" type="ordered locus">EFER_1748</name>
</gene>
<reference evidence="2" key="1">
    <citation type="journal article" date="2009" name="PLoS Genet.">
        <title>Organised genome dynamics in the Escherichia coli species results in highly diverse adaptive paths.</title>
        <authorList>
            <person name="Touchon M."/>
            <person name="Hoede C."/>
            <person name="Tenaillon O."/>
            <person name="Barbe V."/>
            <person name="Baeriswyl S."/>
            <person name="Bidet P."/>
            <person name="Bingen E."/>
            <person name="Bonacorsi S."/>
            <person name="Bouchier C."/>
            <person name="Bouvet O."/>
            <person name="Calteau A."/>
            <person name="Chiapello H."/>
            <person name="Clermont O."/>
            <person name="Cruveiller S."/>
            <person name="Danchin A."/>
            <person name="Diard M."/>
            <person name="Dossat C."/>
            <person name="Karoui M.E."/>
            <person name="Frapy E."/>
            <person name="Garry L."/>
            <person name="Ghigo J.M."/>
            <person name="Gilles A.M."/>
            <person name="Johnson J."/>
            <person name="Le Bouguenec C."/>
            <person name="Lescat M."/>
            <person name="Mangenot S."/>
            <person name="Martinez-Jehanne V."/>
            <person name="Matic I."/>
            <person name="Nassif X."/>
            <person name="Oztas S."/>
            <person name="Petit M.A."/>
            <person name="Pichon C."/>
            <person name="Rouy Z."/>
            <person name="Ruf C.S."/>
            <person name="Schneider D."/>
            <person name="Tourret J."/>
            <person name="Vacherie B."/>
            <person name="Vallenet D."/>
            <person name="Medigue C."/>
            <person name="Rocha E.P.C."/>
            <person name="Denamur E."/>
        </authorList>
    </citation>
    <scope>NUCLEOTIDE SEQUENCE [LARGE SCALE GENOMIC DNA]</scope>
    <source>
        <strain evidence="2">ATCC 35469 / DSM 13698 / BCRC 15582 / CCUG 18766 / IAM 14443 / JCM 21226 / LMG 7866 / NBRC 102419 / NCTC 12128 / CDC 0568-73</strain>
    </source>
</reference>
<dbReference type="EMBL" id="CU928158">
    <property type="protein sequence ID" value="CAQ89263.1"/>
    <property type="molecule type" value="Genomic_DNA"/>
</dbReference>
<dbReference type="Proteomes" id="UP000000745">
    <property type="component" value="Chromosome"/>
</dbReference>